<dbReference type="PATRIC" id="fig|243230.17.peg.1718"/>
<dbReference type="EnsemblBacteria" id="AAF11084">
    <property type="protein sequence ID" value="AAF11084"/>
    <property type="gene ID" value="DR_1515"/>
</dbReference>
<accession>Q9RU77</accession>
<protein>
    <submittedName>
        <fullName evidence="2">Uncharacterized protein</fullName>
    </submittedName>
</protein>
<organism evidence="2 3">
    <name type="scientific">Deinococcus radiodurans (strain ATCC 13939 / DSM 20539 / JCM 16871 / CCUG 27074 / LMG 4051 / NBRC 15346 / NCIMB 9279 / VKM B-1422 / R1)</name>
    <dbReference type="NCBI Taxonomy" id="243230"/>
    <lineage>
        <taxon>Bacteria</taxon>
        <taxon>Thermotogati</taxon>
        <taxon>Deinococcota</taxon>
        <taxon>Deinococci</taxon>
        <taxon>Deinococcales</taxon>
        <taxon>Deinococcaceae</taxon>
        <taxon>Deinococcus</taxon>
    </lineage>
</organism>
<dbReference type="STRING" id="243230.DR_1515"/>
<dbReference type="RefSeq" id="WP_010888154.1">
    <property type="nucleotide sequence ID" value="NC_001263.1"/>
</dbReference>
<feature type="chain" id="PRO_5009974256" evidence="1">
    <location>
        <begin position="24"/>
        <end position="133"/>
    </location>
</feature>
<dbReference type="HOGENOM" id="CLU_1955974_0_0_0"/>
<feature type="signal peptide" evidence="1">
    <location>
        <begin position="1"/>
        <end position="23"/>
    </location>
</feature>
<sequence length="133" mass="14907">MVKRTFRSAALLLALLVPASAAAAQDPWPASEVLTRLFVIRPSDGARMVRDLSLSPMQAAELRRMAGSERSYGQAGRQVLGRSEAQHLNVKLAEMRTEKDRKTRLALGSQYPAFRDWVRGWWAGEVRRSASRQ</sequence>
<evidence type="ECO:0000313" key="3">
    <source>
        <dbReference type="Proteomes" id="UP000002524"/>
    </source>
</evidence>
<keyword evidence="3" id="KW-1185">Reference proteome</keyword>
<evidence type="ECO:0000313" key="2">
    <source>
        <dbReference type="EMBL" id="AAF11084.1"/>
    </source>
</evidence>
<proteinExistence type="predicted"/>
<evidence type="ECO:0000256" key="1">
    <source>
        <dbReference type="SAM" id="SignalP"/>
    </source>
</evidence>
<dbReference type="PaxDb" id="243230-DR_1515"/>
<dbReference type="GeneID" id="69517754"/>
<gene>
    <name evidence="2" type="ordered locus">DR_1515</name>
</gene>
<dbReference type="AlphaFoldDB" id="Q9RU77"/>
<dbReference type="KEGG" id="dra:DR_1515"/>
<keyword evidence="1" id="KW-0732">Signal</keyword>
<dbReference type="Proteomes" id="UP000002524">
    <property type="component" value="Chromosome 1"/>
</dbReference>
<reference evidence="2 3" key="1">
    <citation type="journal article" date="1999" name="Science">
        <title>Genome sequence of the radioresistant bacterium Deinococcus radiodurans R1.</title>
        <authorList>
            <person name="White O."/>
            <person name="Eisen J.A."/>
            <person name="Heidelberg J.F."/>
            <person name="Hickey E.K."/>
            <person name="Peterson J.D."/>
            <person name="Dodson R.J."/>
            <person name="Haft D.H."/>
            <person name="Gwinn M.L."/>
            <person name="Nelson W.C."/>
            <person name="Richardson D.L."/>
            <person name="Moffat K.S."/>
            <person name="Qin H."/>
            <person name="Jiang L."/>
            <person name="Pamphile W."/>
            <person name="Crosby M."/>
            <person name="Shen M."/>
            <person name="Vamathevan J.J."/>
            <person name="Lam P."/>
            <person name="McDonald L."/>
            <person name="Utterback T."/>
            <person name="Zalewski C."/>
            <person name="Makarova K.S."/>
            <person name="Aravind L."/>
            <person name="Daly M.J."/>
            <person name="Minton K.W."/>
            <person name="Fleischmann R.D."/>
            <person name="Ketchum K.A."/>
            <person name="Nelson K.E."/>
            <person name="Salzberg S."/>
            <person name="Smith H.O."/>
            <person name="Venter J.C."/>
            <person name="Fraser C.M."/>
        </authorList>
    </citation>
    <scope>NUCLEOTIDE SEQUENCE [LARGE SCALE GENOMIC DNA]</scope>
    <source>
        <strain evidence="3">ATCC 13939 / DSM 20539 / JCM 16871 / LMG 4051 / NBRC 15346 / NCIMB 9279 / R1 / VKM B-1422</strain>
    </source>
</reference>
<name>Q9RU77_DEIRA</name>
<dbReference type="EMBL" id="AE000513">
    <property type="protein sequence ID" value="AAF11084.1"/>
    <property type="molecule type" value="Genomic_DNA"/>
</dbReference>
<dbReference type="InParanoid" id="Q9RU77"/>
<dbReference type="OrthoDB" id="72458at2"/>
<dbReference type="PIR" id="H75386">
    <property type="entry name" value="H75386"/>
</dbReference>